<evidence type="ECO:0000313" key="2">
    <source>
        <dbReference type="Proteomes" id="UP000186817"/>
    </source>
</evidence>
<name>A0A1Q9DEI2_SYMMI</name>
<dbReference type="Pfam" id="PF05345">
    <property type="entry name" value="He_PIG"/>
    <property type="match status" value="1"/>
</dbReference>
<dbReference type="AlphaFoldDB" id="A0A1Q9DEI2"/>
<dbReference type="OrthoDB" id="413576at2759"/>
<dbReference type="Proteomes" id="UP000186817">
    <property type="component" value="Unassembled WGS sequence"/>
</dbReference>
<dbReference type="Gene3D" id="2.60.40.10">
    <property type="entry name" value="Immunoglobulins"/>
    <property type="match status" value="1"/>
</dbReference>
<evidence type="ECO:0000313" key="1">
    <source>
        <dbReference type="EMBL" id="OLP93623.1"/>
    </source>
</evidence>
<dbReference type="EMBL" id="LSRX01000574">
    <property type="protein sequence ID" value="OLP93623.1"/>
    <property type="molecule type" value="Genomic_DNA"/>
</dbReference>
<protein>
    <submittedName>
        <fullName evidence="1">Uncharacterized protein</fullName>
    </submittedName>
</protein>
<dbReference type="InterPro" id="IPR013783">
    <property type="entry name" value="Ig-like_fold"/>
</dbReference>
<gene>
    <name evidence="1" type="ORF">AK812_SmicGene24458</name>
</gene>
<organism evidence="1 2">
    <name type="scientific">Symbiodinium microadriaticum</name>
    <name type="common">Dinoflagellate</name>
    <name type="synonym">Zooxanthella microadriatica</name>
    <dbReference type="NCBI Taxonomy" id="2951"/>
    <lineage>
        <taxon>Eukaryota</taxon>
        <taxon>Sar</taxon>
        <taxon>Alveolata</taxon>
        <taxon>Dinophyceae</taxon>
        <taxon>Suessiales</taxon>
        <taxon>Symbiodiniaceae</taxon>
        <taxon>Symbiodinium</taxon>
    </lineage>
</organism>
<sequence>MSYTRAETEDLLVRLERSLQRHADATVGVRRKAAETEVLKELGAARDLLSKAARGDRALLEDIFGGSCEYFWRYQNALDRVQLSEEHAQDPRLGELRAGLQTAKSVLQDVGSFKVWLLEMTAPTELSYEGLGTWPVESVNMEPVLQGCNKATVRFLATPSLPSCLKLDRTSGEISGAVQEPEDDAWAQPYTIIASNAAGMASIDVNFSGRTLPPKIMKYAGVSAETAQCQIGQKVCWLPKAAGGLCSWSVQPQLPEGLWIDEKSGCIFGSPAAPAEHGIYTVVATNAGGSDSFTIEFSVEGGRKTTETVTEASAPAANCLSCDGLGCGLCSRRRAEEALRELQRPALVSQLEWRKERRSEHRDWTSHSFLHALLDDGRTMRIQRFEGSDDFVTWFWPGEQAAEGTIYKDRVARVADLKPKLTSTELQDVAQMKASCDYDTAYHNCHHFARDVWNAVVVASLQCTHYPDRLKVGLLRGASMPLRAAARGYEKASARLQLAEEVRQNDRSQVPGAFSDSE</sequence>
<reference evidence="1 2" key="1">
    <citation type="submission" date="2016-02" db="EMBL/GenBank/DDBJ databases">
        <title>Genome analysis of coral dinoflagellate symbionts highlights evolutionary adaptations to a symbiotic lifestyle.</title>
        <authorList>
            <person name="Aranda M."/>
            <person name="Li Y."/>
            <person name="Liew Y.J."/>
            <person name="Baumgarten S."/>
            <person name="Simakov O."/>
            <person name="Wilson M."/>
            <person name="Piel J."/>
            <person name="Ashoor H."/>
            <person name="Bougouffa S."/>
            <person name="Bajic V.B."/>
            <person name="Ryu T."/>
            <person name="Ravasi T."/>
            <person name="Bayer T."/>
            <person name="Micklem G."/>
            <person name="Kim H."/>
            <person name="Bhak J."/>
            <person name="Lajeunesse T.C."/>
            <person name="Voolstra C.R."/>
        </authorList>
    </citation>
    <scope>NUCLEOTIDE SEQUENCE [LARGE SCALE GENOMIC DNA]</scope>
    <source>
        <strain evidence="1 2">CCMP2467</strain>
    </source>
</reference>
<accession>A0A1Q9DEI2</accession>
<proteinExistence type="predicted"/>
<keyword evidence="2" id="KW-1185">Reference proteome</keyword>
<comment type="caution">
    <text evidence="1">The sequence shown here is derived from an EMBL/GenBank/DDBJ whole genome shotgun (WGS) entry which is preliminary data.</text>
</comment>